<dbReference type="KEGG" id="dgo:DGo_PA0378"/>
<dbReference type="RefSeq" id="WP_014695782.1">
    <property type="nucleotide sequence ID" value="NC_017805.1"/>
</dbReference>
<sequence>MPDQNLTPTAAPLADSSLEQAVLDRVFIGPPYFALRPLAWQGGAFGAQARLEALDAVGLTPEAQMLRHATLAGLCVGALTQPDGARRHYLVQEMHYVVQSAPEAGQVELLAQVLDLDQRSLRAEIHVSSGAQLLASLNVLYTVLSGEAFERLFARRRLVAPEAAADWCLPLPDGTLTHGAGALVREVEYLPAETCAGTSLGARALPASVLVGHLSALAAELPGPPALLSSVGLQVYDLCWAGENLRFEVREQEDVLSRERATPSRSMPGRPAASRRVGGWC</sequence>
<dbReference type="Proteomes" id="UP000007575">
    <property type="component" value="Plasmid P1"/>
</dbReference>
<dbReference type="OrthoDB" id="1117133at2"/>
<geneLocation type="plasmid" evidence="2 3">
    <name>P1</name>
</geneLocation>
<gene>
    <name evidence="2" type="ordered locus">DGo_PA0378</name>
</gene>
<reference evidence="2 3" key="1">
    <citation type="journal article" date="2012" name="PLoS ONE">
        <title>Genome sequence and transcriptome analysis of the radioresistant bacterium Deinococcus gobiensis: insights into the extreme environmental adaptations.</title>
        <authorList>
            <person name="Yuan M."/>
            <person name="Chen M."/>
            <person name="Zhang W."/>
            <person name="Lu W."/>
            <person name="Wang J."/>
            <person name="Yang M."/>
            <person name="Zhao P."/>
            <person name="Tang R."/>
            <person name="Li X."/>
            <person name="Hao Y."/>
            <person name="Zhou Z."/>
            <person name="Zhan Y."/>
            <person name="Yu H."/>
            <person name="Teng C."/>
            <person name="Yan Y."/>
            <person name="Ping S."/>
            <person name="Wang Y."/>
            <person name="Lin M."/>
        </authorList>
    </citation>
    <scope>NUCLEOTIDE SEQUENCE [LARGE SCALE GENOMIC DNA]</scope>
    <source>
        <strain evidence="3">DSM 21396 / JCM 16679 / CGMCC 1.7299 / I-0</strain>
        <plasmid evidence="2">P1</plasmid>
    </source>
</reference>
<proteinExistence type="predicted"/>
<dbReference type="AlphaFoldDB" id="H8H0L2"/>
<dbReference type="PATRIC" id="fig|745776.4.peg.3412"/>
<keyword evidence="2" id="KW-0614">Plasmid</keyword>
<dbReference type="HOGENOM" id="CLU_076357_0_0_0"/>
<evidence type="ECO:0000313" key="2">
    <source>
        <dbReference type="EMBL" id="AFD27264.1"/>
    </source>
</evidence>
<protein>
    <submittedName>
        <fullName evidence="2">Uncharacterized protein</fullName>
    </submittedName>
</protein>
<accession>H8H0L2</accession>
<dbReference type="EMBL" id="CP002192">
    <property type="protein sequence ID" value="AFD27264.1"/>
    <property type="molecule type" value="Genomic_DNA"/>
</dbReference>
<name>H8H0L2_DEIGI</name>
<evidence type="ECO:0000256" key="1">
    <source>
        <dbReference type="SAM" id="MobiDB-lite"/>
    </source>
</evidence>
<evidence type="ECO:0000313" key="3">
    <source>
        <dbReference type="Proteomes" id="UP000007575"/>
    </source>
</evidence>
<keyword evidence="3" id="KW-1185">Reference proteome</keyword>
<organism evidence="2 3">
    <name type="scientific">Deinococcus gobiensis (strain DSM 21396 / JCM 16679 / CGMCC 1.7299 / I-0)</name>
    <dbReference type="NCBI Taxonomy" id="745776"/>
    <lineage>
        <taxon>Bacteria</taxon>
        <taxon>Thermotogati</taxon>
        <taxon>Deinococcota</taxon>
        <taxon>Deinococci</taxon>
        <taxon>Deinococcales</taxon>
        <taxon>Deinococcaceae</taxon>
        <taxon>Deinococcus</taxon>
    </lineage>
</organism>
<feature type="region of interest" description="Disordered" evidence="1">
    <location>
        <begin position="256"/>
        <end position="281"/>
    </location>
</feature>